<feature type="compositionally biased region" description="Polar residues" evidence="1">
    <location>
        <begin position="94"/>
        <end position="107"/>
    </location>
</feature>
<reference evidence="2" key="1">
    <citation type="journal article" date="2020" name="Stud. Mycol.">
        <title>101 Dothideomycetes genomes: a test case for predicting lifestyles and emergence of pathogens.</title>
        <authorList>
            <person name="Haridas S."/>
            <person name="Albert R."/>
            <person name="Binder M."/>
            <person name="Bloem J."/>
            <person name="Labutti K."/>
            <person name="Salamov A."/>
            <person name="Andreopoulos B."/>
            <person name="Baker S."/>
            <person name="Barry K."/>
            <person name="Bills G."/>
            <person name="Bluhm B."/>
            <person name="Cannon C."/>
            <person name="Castanera R."/>
            <person name="Culley D."/>
            <person name="Daum C."/>
            <person name="Ezra D."/>
            <person name="Gonzalez J."/>
            <person name="Henrissat B."/>
            <person name="Kuo A."/>
            <person name="Liang C."/>
            <person name="Lipzen A."/>
            <person name="Lutzoni F."/>
            <person name="Magnuson J."/>
            <person name="Mondo S."/>
            <person name="Nolan M."/>
            <person name="Ohm R."/>
            <person name="Pangilinan J."/>
            <person name="Park H.-J."/>
            <person name="Ramirez L."/>
            <person name="Alfaro M."/>
            <person name="Sun H."/>
            <person name="Tritt A."/>
            <person name="Yoshinaga Y."/>
            <person name="Zwiers L.-H."/>
            <person name="Turgeon B."/>
            <person name="Goodwin S."/>
            <person name="Spatafora J."/>
            <person name="Crous P."/>
            <person name="Grigoriev I."/>
        </authorList>
    </citation>
    <scope>NUCLEOTIDE SEQUENCE</scope>
    <source>
        <strain evidence="2">CBS 109.77</strain>
    </source>
</reference>
<organism evidence="2 3">
    <name type="scientific">Melanomma pulvis-pyrius CBS 109.77</name>
    <dbReference type="NCBI Taxonomy" id="1314802"/>
    <lineage>
        <taxon>Eukaryota</taxon>
        <taxon>Fungi</taxon>
        <taxon>Dikarya</taxon>
        <taxon>Ascomycota</taxon>
        <taxon>Pezizomycotina</taxon>
        <taxon>Dothideomycetes</taxon>
        <taxon>Pleosporomycetidae</taxon>
        <taxon>Pleosporales</taxon>
        <taxon>Melanommataceae</taxon>
        <taxon>Melanomma</taxon>
    </lineage>
</organism>
<gene>
    <name evidence="2" type="ORF">K505DRAFT_322571</name>
</gene>
<evidence type="ECO:0000256" key="1">
    <source>
        <dbReference type="SAM" id="MobiDB-lite"/>
    </source>
</evidence>
<dbReference type="AlphaFoldDB" id="A0A6A6XMR9"/>
<dbReference type="EMBL" id="MU001806">
    <property type="protein sequence ID" value="KAF2797458.1"/>
    <property type="molecule type" value="Genomic_DNA"/>
</dbReference>
<dbReference type="Proteomes" id="UP000799757">
    <property type="component" value="Unassembled WGS sequence"/>
</dbReference>
<protein>
    <submittedName>
        <fullName evidence="2">Uncharacterized protein</fullName>
    </submittedName>
</protein>
<feature type="region of interest" description="Disordered" evidence="1">
    <location>
        <begin position="1"/>
        <end position="20"/>
    </location>
</feature>
<evidence type="ECO:0000313" key="2">
    <source>
        <dbReference type="EMBL" id="KAF2797458.1"/>
    </source>
</evidence>
<feature type="region of interest" description="Disordered" evidence="1">
    <location>
        <begin position="25"/>
        <end position="121"/>
    </location>
</feature>
<proteinExistence type="predicted"/>
<sequence>ASQTHRHGGDHDPSTSDLPFAAINSYYPTQTSQIRPHGGNHDPSAFSLPFGSVNPPSQNLSGQSVGPLNPSFSSSTPFANTQPQPIPNLVYPPQTHNPNQGYPSVNGHTHPISYHPPANQPPGIITQIRKCFC</sequence>
<accession>A0A6A6XMR9</accession>
<keyword evidence="3" id="KW-1185">Reference proteome</keyword>
<name>A0A6A6XMR9_9PLEO</name>
<feature type="compositionally biased region" description="Polar residues" evidence="1">
    <location>
        <begin position="54"/>
        <end position="83"/>
    </location>
</feature>
<feature type="non-terminal residue" evidence="2">
    <location>
        <position position="1"/>
    </location>
</feature>
<evidence type="ECO:0000313" key="3">
    <source>
        <dbReference type="Proteomes" id="UP000799757"/>
    </source>
</evidence>